<evidence type="ECO:0000313" key="2">
    <source>
        <dbReference type="EMBL" id="TNV79167.1"/>
    </source>
</evidence>
<gene>
    <name evidence="2" type="ORF">FGO68_gene2799</name>
</gene>
<protein>
    <submittedName>
        <fullName evidence="2">Uncharacterized protein</fullName>
    </submittedName>
</protein>
<keyword evidence="1" id="KW-0732">Signal</keyword>
<name>A0A8J8NPK3_HALGN</name>
<accession>A0A8J8NPK3</accession>
<dbReference type="EMBL" id="RRYP01009278">
    <property type="protein sequence ID" value="TNV79167.1"/>
    <property type="molecule type" value="Genomic_DNA"/>
</dbReference>
<keyword evidence="3" id="KW-1185">Reference proteome</keyword>
<evidence type="ECO:0000313" key="3">
    <source>
        <dbReference type="Proteomes" id="UP000785679"/>
    </source>
</evidence>
<proteinExistence type="predicted"/>
<feature type="signal peptide" evidence="1">
    <location>
        <begin position="1"/>
        <end position="25"/>
    </location>
</feature>
<dbReference type="Proteomes" id="UP000785679">
    <property type="component" value="Unassembled WGS sequence"/>
</dbReference>
<organism evidence="2 3">
    <name type="scientific">Halteria grandinella</name>
    <dbReference type="NCBI Taxonomy" id="5974"/>
    <lineage>
        <taxon>Eukaryota</taxon>
        <taxon>Sar</taxon>
        <taxon>Alveolata</taxon>
        <taxon>Ciliophora</taxon>
        <taxon>Intramacronucleata</taxon>
        <taxon>Spirotrichea</taxon>
        <taxon>Stichotrichia</taxon>
        <taxon>Sporadotrichida</taxon>
        <taxon>Halteriidae</taxon>
        <taxon>Halteria</taxon>
    </lineage>
</organism>
<evidence type="ECO:0000256" key="1">
    <source>
        <dbReference type="SAM" id="SignalP"/>
    </source>
</evidence>
<sequence length="71" mass="8157">MKKSGVFPILIILLLLNQIQNPVFEMGFKDHFFQCKKKIQLVTVVSHLLTQAVINASTGRAYLNFSMRNFD</sequence>
<feature type="chain" id="PRO_5035166275" evidence="1">
    <location>
        <begin position="26"/>
        <end position="71"/>
    </location>
</feature>
<comment type="caution">
    <text evidence="2">The sequence shown here is derived from an EMBL/GenBank/DDBJ whole genome shotgun (WGS) entry which is preliminary data.</text>
</comment>
<dbReference type="AlphaFoldDB" id="A0A8J8NPK3"/>
<reference evidence="2" key="1">
    <citation type="submission" date="2019-06" db="EMBL/GenBank/DDBJ databases">
        <authorList>
            <person name="Zheng W."/>
        </authorList>
    </citation>
    <scope>NUCLEOTIDE SEQUENCE</scope>
    <source>
        <strain evidence="2">QDHG01</strain>
    </source>
</reference>